<comment type="function">
    <text evidence="1 9">Involved in the early part of the secretory pathway.</text>
</comment>
<reference evidence="10 11" key="1">
    <citation type="submission" date="2016-05" db="EMBL/GenBank/DDBJ databases">
        <title>Nuclear genome of Blastocystis sp. subtype 1 NandII.</title>
        <authorList>
            <person name="Gentekaki E."/>
            <person name="Curtis B."/>
            <person name="Stairs C."/>
            <person name="Eme L."/>
            <person name="Herman E."/>
            <person name="Klimes V."/>
            <person name="Arias M.C."/>
            <person name="Elias M."/>
            <person name="Hilliou F."/>
            <person name="Klute M."/>
            <person name="Malik S.-B."/>
            <person name="Pightling A."/>
            <person name="Rachubinski R."/>
            <person name="Salas D."/>
            <person name="Schlacht A."/>
            <person name="Suga H."/>
            <person name="Archibald J."/>
            <person name="Ball S.G."/>
            <person name="Clark G."/>
            <person name="Dacks J."/>
            <person name="Van Der Giezen M."/>
            <person name="Tsaousis A."/>
            <person name="Roger A."/>
        </authorList>
    </citation>
    <scope>NUCLEOTIDE SEQUENCE [LARGE SCALE GENOMIC DNA]</scope>
    <source>
        <strain evidence="11">ATCC 50177 / NandII</strain>
    </source>
</reference>
<dbReference type="Pfam" id="PF06842">
    <property type="entry name" value="DUF1242"/>
    <property type="match status" value="1"/>
</dbReference>
<dbReference type="InterPro" id="IPR051523">
    <property type="entry name" value="KISH_domain"/>
</dbReference>
<dbReference type="STRING" id="478820.A0A196SHU8"/>
<comment type="subcellular location">
    <subcellularLocation>
        <location evidence="2">Golgi apparatus membrane</location>
        <topology evidence="2">Single-pass type I membrane protein</topology>
    </subcellularLocation>
</comment>
<evidence type="ECO:0000256" key="2">
    <source>
        <dbReference type="ARBA" id="ARBA00004614"/>
    </source>
</evidence>
<keyword evidence="5" id="KW-0732">Signal</keyword>
<dbReference type="EMBL" id="LXWW01000133">
    <property type="protein sequence ID" value="OAO15534.1"/>
    <property type="molecule type" value="Genomic_DNA"/>
</dbReference>
<sequence>MAAIFDFSEIIVLILLFICTCTYIHGKMPSLLDSYKVGFSGIFWKSARIGERLSPYVAAMCMVMAFYVLLFQ</sequence>
<evidence type="ECO:0000256" key="3">
    <source>
        <dbReference type="ARBA" id="ARBA00008961"/>
    </source>
</evidence>
<keyword evidence="6 9" id="KW-1133">Transmembrane helix</keyword>
<evidence type="ECO:0000256" key="6">
    <source>
        <dbReference type="ARBA" id="ARBA00022989"/>
    </source>
</evidence>
<evidence type="ECO:0000313" key="11">
    <source>
        <dbReference type="Proteomes" id="UP000078348"/>
    </source>
</evidence>
<comment type="similarity">
    <text evidence="3 9">Belongs to the KISH family.</text>
</comment>
<proteinExistence type="inferred from homology"/>
<dbReference type="Proteomes" id="UP000078348">
    <property type="component" value="Unassembled WGS sequence"/>
</dbReference>
<keyword evidence="8 9" id="KW-0472">Membrane</keyword>
<dbReference type="OrthoDB" id="10034655at2759"/>
<dbReference type="InterPro" id="IPR009653">
    <property type="entry name" value="Ksh1"/>
</dbReference>
<evidence type="ECO:0000256" key="8">
    <source>
        <dbReference type="ARBA" id="ARBA00023136"/>
    </source>
</evidence>
<feature type="transmembrane region" description="Helical" evidence="9">
    <location>
        <begin position="53"/>
        <end position="71"/>
    </location>
</feature>
<keyword evidence="4 9" id="KW-0812">Transmembrane</keyword>
<name>A0A196SHU8_BLAHN</name>
<evidence type="ECO:0000313" key="10">
    <source>
        <dbReference type="EMBL" id="OAO15534.1"/>
    </source>
</evidence>
<dbReference type="PANTHER" id="PTHR13229">
    <property type="entry name" value="PROTEIN KISH-A"/>
    <property type="match status" value="1"/>
</dbReference>
<feature type="transmembrane region" description="Helical" evidence="9">
    <location>
        <begin position="7"/>
        <end position="26"/>
    </location>
</feature>
<evidence type="ECO:0000256" key="4">
    <source>
        <dbReference type="ARBA" id="ARBA00022692"/>
    </source>
</evidence>
<dbReference type="AlphaFoldDB" id="A0A196SHU8"/>
<keyword evidence="11" id="KW-1185">Reference proteome</keyword>
<evidence type="ECO:0000256" key="1">
    <source>
        <dbReference type="ARBA" id="ARBA00002154"/>
    </source>
</evidence>
<accession>A0A196SHU8</accession>
<gene>
    <name evidence="10" type="ORF">AV274_2744</name>
</gene>
<comment type="caution">
    <text evidence="9">Lacks conserved residue(s) required for the propagation of feature annotation.</text>
</comment>
<protein>
    <recommendedName>
        <fullName evidence="9">Protein kish</fullName>
    </recommendedName>
</protein>
<comment type="caution">
    <text evidence="10">The sequence shown here is derived from an EMBL/GenBank/DDBJ whole genome shotgun (WGS) entry which is preliminary data.</text>
</comment>
<keyword evidence="7" id="KW-0333">Golgi apparatus</keyword>
<dbReference type="GO" id="GO:0000139">
    <property type="term" value="C:Golgi membrane"/>
    <property type="evidence" value="ECO:0007669"/>
    <property type="project" value="UniProtKB-SubCell"/>
</dbReference>
<evidence type="ECO:0000256" key="9">
    <source>
        <dbReference type="RuleBase" id="RU910717"/>
    </source>
</evidence>
<evidence type="ECO:0000256" key="5">
    <source>
        <dbReference type="ARBA" id="ARBA00022729"/>
    </source>
</evidence>
<evidence type="ECO:0000256" key="7">
    <source>
        <dbReference type="ARBA" id="ARBA00023034"/>
    </source>
</evidence>
<organism evidence="10 11">
    <name type="scientific">Blastocystis sp. subtype 1 (strain ATCC 50177 / NandII)</name>
    <dbReference type="NCBI Taxonomy" id="478820"/>
    <lineage>
        <taxon>Eukaryota</taxon>
        <taxon>Sar</taxon>
        <taxon>Stramenopiles</taxon>
        <taxon>Bigyra</taxon>
        <taxon>Opalozoa</taxon>
        <taxon>Opalinata</taxon>
        <taxon>Blastocystidae</taxon>
        <taxon>Blastocystis</taxon>
    </lineage>
</organism>